<dbReference type="InterPro" id="IPR027417">
    <property type="entry name" value="P-loop_NTPase"/>
</dbReference>
<protein>
    <submittedName>
        <fullName evidence="5">Uncharacterized protein</fullName>
    </submittedName>
</protein>
<evidence type="ECO:0000259" key="4">
    <source>
        <dbReference type="PROSITE" id="PS51194"/>
    </source>
</evidence>
<dbReference type="InterPro" id="IPR001650">
    <property type="entry name" value="Helicase_C-like"/>
</dbReference>
<dbReference type="GO" id="GO:0016787">
    <property type="term" value="F:hydrolase activity"/>
    <property type="evidence" value="ECO:0007669"/>
    <property type="project" value="UniProtKB-KW"/>
</dbReference>
<name>A0AAU9JEL0_9CILI</name>
<feature type="domain" description="Helicase ATP-binding" evidence="3">
    <location>
        <begin position="117"/>
        <end position="277"/>
    </location>
</feature>
<dbReference type="InterPro" id="IPR038718">
    <property type="entry name" value="SNF2-like_sf"/>
</dbReference>
<dbReference type="GO" id="GO:0005634">
    <property type="term" value="C:nucleus"/>
    <property type="evidence" value="ECO:0007669"/>
    <property type="project" value="TreeGrafter"/>
</dbReference>
<dbReference type="EMBL" id="CAJZBQ010000032">
    <property type="protein sequence ID" value="CAG9322788.1"/>
    <property type="molecule type" value="Genomic_DNA"/>
</dbReference>
<dbReference type="InterPro" id="IPR014001">
    <property type="entry name" value="Helicase_ATP-bd"/>
</dbReference>
<dbReference type="PANTHER" id="PTHR45629">
    <property type="entry name" value="SNF2/RAD54 FAMILY MEMBER"/>
    <property type="match status" value="1"/>
</dbReference>
<dbReference type="AlphaFoldDB" id="A0AAU9JEL0"/>
<dbReference type="SMART" id="SM00490">
    <property type="entry name" value="HELICc"/>
    <property type="match status" value="1"/>
</dbReference>
<dbReference type="FunFam" id="3.40.50.10810:FF:000094">
    <property type="entry name" value="DNA excision repair protein ERCC-6"/>
    <property type="match status" value="1"/>
</dbReference>
<accession>A0AAU9JEL0</accession>
<evidence type="ECO:0000313" key="6">
    <source>
        <dbReference type="Proteomes" id="UP001162131"/>
    </source>
</evidence>
<sequence length="764" mass="87994">MFEVRNQQEIDKEILGSILAQKEEKTTKLKLENEKLLKIFEETKDLKSKARSKAIQKKIEKLERKSKQVEIAVNKSLAPVTQAEESESISINGELKLNKEFWGKLLDHQKAALEWLWEIHKKNAGGVLGDEMGLGKTIEIISLLESLRLTSLIEGPTLILAPATIIHQWKNEFSNWAPNFQVYLYDSQRSKILKEIFNNCGILITTYEILHTEGPALLKKKWFYVVLDEGHKIKNPNAAVTQIIKKIMSSHRLLLTGTPIQNSLHELWSIFDFAFPGLLGSLEVFDREIAAPINKAGYSNSDHLQVELGYQCALQLREMISPYFLRRTKKEIDIGIPEQEEKLLFCELTVDQWEIYINYIEKFWNSVTEVNKGVTFRCIKDLRLICNHPDLLKNSVIKVIGEEKNYSSGKLEVMKQLIEIWGDEGHSIVIFSQFKKMLNISEEVLRSAGIKFGRIDGNINIDDRLPIIQKFNSGEITALLMTTKVGGFGINLPKASRVLILDPDWNPMNDSQAKERALRIGQSNKVLIYRFITKHTIEEKIYNRQVFKTFLANKILLCPDQRSFFKNNELRELFSIPPKPEDLNTVESCNLPQKRKRENIILKSLLDSEGIKTYNEQKAIGGVECAGYREINRMKTHAYELAQIAKNNLINSIRNNQTADNRRLFEIQYRDIKIGNGKARDIIAKKRKAIVKDTTEKPRVEESIVNDLHEFFIQKGGKAQSNEIIEHISKELCPFDNMLVKEVLHQLAKRKNGLWVLRNEFITE</sequence>
<dbReference type="Pfam" id="PF00271">
    <property type="entry name" value="Helicase_C"/>
    <property type="match status" value="1"/>
</dbReference>
<dbReference type="InterPro" id="IPR000330">
    <property type="entry name" value="SNF2_N"/>
</dbReference>
<dbReference type="InterPro" id="IPR050496">
    <property type="entry name" value="SNF2_RAD54_helicase_repair"/>
</dbReference>
<proteinExistence type="predicted"/>
<dbReference type="Gene3D" id="3.40.50.10810">
    <property type="entry name" value="Tandem AAA-ATPase domain"/>
    <property type="match status" value="1"/>
</dbReference>
<feature type="domain" description="Helicase C-terminal" evidence="4">
    <location>
        <begin position="413"/>
        <end position="571"/>
    </location>
</feature>
<keyword evidence="2" id="KW-0175">Coiled coil</keyword>
<dbReference type="InterPro" id="IPR049730">
    <property type="entry name" value="SNF2/RAD54-like_C"/>
</dbReference>
<feature type="coiled-coil region" evidence="2">
    <location>
        <begin position="19"/>
        <end position="72"/>
    </location>
</feature>
<organism evidence="5 6">
    <name type="scientific">Blepharisma stoltei</name>
    <dbReference type="NCBI Taxonomy" id="1481888"/>
    <lineage>
        <taxon>Eukaryota</taxon>
        <taxon>Sar</taxon>
        <taxon>Alveolata</taxon>
        <taxon>Ciliophora</taxon>
        <taxon>Postciliodesmatophora</taxon>
        <taxon>Heterotrichea</taxon>
        <taxon>Heterotrichida</taxon>
        <taxon>Blepharismidae</taxon>
        <taxon>Blepharisma</taxon>
    </lineage>
</organism>
<evidence type="ECO:0000259" key="3">
    <source>
        <dbReference type="PROSITE" id="PS51192"/>
    </source>
</evidence>
<dbReference type="PROSITE" id="PS51192">
    <property type="entry name" value="HELICASE_ATP_BIND_1"/>
    <property type="match status" value="1"/>
</dbReference>
<dbReference type="GO" id="GO:0008094">
    <property type="term" value="F:ATP-dependent activity, acting on DNA"/>
    <property type="evidence" value="ECO:0007669"/>
    <property type="project" value="TreeGrafter"/>
</dbReference>
<dbReference type="SUPFAM" id="SSF52540">
    <property type="entry name" value="P-loop containing nucleoside triphosphate hydrolases"/>
    <property type="match status" value="2"/>
</dbReference>
<keyword evidence="6" id="KW-1185">Reference proteome</keyword>
<dbReference type="PROSITE" id="PS51194">
    <property type="entry name" value="HELICASE_CTER"/>
    <property type="match status" value="1"/>
</dbReference>
<reference evidence="5" key="1">
    <citation type="submission" date="2021-09" db="EMBL/GenBank/DDBJ databases">
        <authorList>
            <consortium name="AG Swart"/>
            <person name="Singh M."/>
            <person name="Singh A."/>
            <person name="Seah K."/>
            <person name="Emmerich C."/>
        </authorList>
    </citation>
    <scope>NUCLEOTIDE SEQUENCE</scope>
    <source>
        <strain evidence="5">ATCC30299</strain>
    </source>
</reference>
<keyword evidence="1" id="KW-0378">Hydrolase</keyword>
<dbReference type="Proteomes" id="UP001162131">
    <property type="component" value="Unassembled WGS sequence"/>
</dbReference>
<dbReference type="CDD" id="cd18793">
    <property type="entry name" value="SF2_C_SNF"/>
    <property type="match status" value="1"/>
</dbReference>
<dbReference type="Pfam" id="PF00176">
    <property type="entry name" value="SNF2-rel_dom"/>
    <property type="match status" value="1"/>
</dbReference>
<dbReference type="GO" id="GO:0006283">
    <property type="term" value="P:transcription-coupled nucleotide-excision repair"/>
    <property type="evidence" value="ECO:0007669"/>
    <property type="project" value="TreeGrafter"/>
</dbReference>
<evidence type="ECO:0000313" key="5">
    <source>
        <dbReference type="EMBL" id="CAG9322788.1"/>
    </source>
</evidence>
<gene>
    <name evidence="5" type="ORF">BSTOLATCC_MIC31904</name>
</gene>
<dbReference type="SMART" id="SM00487">
    <property type="entry name" value="DEXDc"/>
    <property type="match status" value="1"/>
</dbReference>
<dbReference type="PANTHER" id="PTHR45629:SF7">
    <property type="entry name" value="DNA EXCISION REPAIR PROTEIN ERCC-6-RELATED"/>
    <property type="match status" value="1"/>
</dbReference>
<dbReference type="Gene3D" id="3.40.50.300">
    <property type="entry name" value="P-loop containing nucleotide triphosphate hydrolases"/>
    <property type="match status" value="1"/>
</dbReference>
<evidence type="ECO:0000256" key="2">
    <source>
        <dbReference type="SAM" id="Coils"/>
    </source>
</evidence>
<dbReference type="GO" id="GO:0005524">
    <property type="term" value="F:ATP binding"/>
    <property type="evidence" value="ECO:0007669"/>
    <property type="project" value="InterPro"/>
</dbReference>
<comment type="caution">
    <text evidence="5">The sequence shown here is derived from an EMBL/GenBank/DDBJ whole genome shotgun (WGS) entry which is preliminary data.</text>
</comment>
<evidence type="ECO:0000256" key="1">
    <source>
        <dbReference type="ARBA" id="ARBA00022801"/>
    </source>
</evidence>